<feature type="compositionally biased region" description="Polar residues" evidence="1">
    <location>
        <begin position="406"/>
        <end position="415"/>
    </location>
</feature>
<evidence type="ECO:0000313" key="2">
    <source>
        <dbReference type="EMBL" id="KAL3795267.1"/>
    </source>
</evidence>
<evidence type="ECO:0000256" key="1">
    <source>
        <dbReference type="SAM" id="MobiDB-lite"/>
    </source>
</evidence>
<feature type="region of interest" description="Disordered" evidence="1">
    <location>
        <begin position="244"/>
        <end position="280"/>
    </location>
</feature>
<name>A0ABD3Q4K1_9STRA</name>
<feature type="region of interest" description="Disordered" evidence="1">
    <location>
        <begin position="1"/>
        <end position="26"/>
    </location>
</feature>
<reference evidence="2 3" key="1">
    <citation type="journal article" date="2020" name="G3 (Bethesda)">
        <title>Improved Reference Genome for Cyclotella cryptica CCMP332, a Model for Cell Wall Morphogenesis, Salinity Adaptation, and Lipid Production in Diatoms (Bacillariophyta).</title>
        <authorList>
            <person name="Roberts W.R."/>
            <person name="Downey K.M."/>
            <person name="Ruck E.C."/>
            <person name="Traller J.C."/>
            <person name="Alverson A.J."/>
        </authorList>
    </citation>
    <scope>NUCLEOTIDE SEQUENCE [LARGE SCALE GENOMIC DNA]</scope>
    <source>
        <strain evidence="2 3">CCMP332</strain>
    </source>
</reference>
<comment type="caution">
    <text evidence="2">The sequence shown here is derived from an EMBL/GenBank/DDBJ whole genome shotgun (WGS) entry which is preliminary data.</text>
</comment>
<organism evidence="2 3">
    <name type="scientific">Cyclotella cryptica</name>
    <dbReference type="NCBI Taxonomy" id="29204"/>
    <lineage>
        <taxon>Eukaryota</taxon>
        <taxon>Sar</taxon>
        <taxon>Stramenopiles</taxon>
        <taxon>Ochrophyta</taxon>
        <taxon>Bacillariophyta</taxon>
        <taxon>Coscinodiscophyceae</taxon>
        <taxon>Thalassiosirophycidae</taxon>
        <taxon>Stephanodiscales</taxon>
        <taxon>Stephanodiscaceae</taxon>
        <taxon>Cyclotella</taxon>
    </lineage>
</organism>
<feature type="compositionally biased region" description="Polar residues" evidence="1">
    <location>
        <begin position="292"/>
        <end position="303"/>
    </location>
</feature>
<dbReference type="Proteomes" id="UP001516023">
    <property type="component" value="Unassembled WGS sequence"/>
</dbReference>
<feature type="compositionally biased region" description="Basic and acidic residues" evidence="1">
    <location>
        <begin position="416"/>
        <end position="425"/>
    </location>
</feature>
<feature type="compositionally biased region" description="Polar residues" evidence="1">
    <location>
        <begin position="381"/>
        <end position="390"/>
    </location>
</feature>
<protein>
    <submittedName>
        <fullName evidence="2">Uncharacterized protein</fullName>
    </submittedName>
</protein>
<feature type="compositionally biased region" description="Polar residues" evidence="1">
    <location>
        <begin position="1"/>
        <end position="11"/>
    </location>
</feature>
<feature type="compositionally biased region" description="Low complexity" evidence="1">
    <location>
        <begin position="469"/>
        <end position="482"/>
    </location>
</feature>
<feature type="compositionally biased region" description="Polar residues" evidence="1">
    <location>
        <begin position="364"/>
        <end position="373"/>
    </location>
</feature>
<sequence>MTSTQFGTLPNQREWHRTSKSSPQQLKSCLRKSRINVDASMHSTQVSTASRTASTALSSPLHCQPFHHSSTVRLPAHAVLESPMRPRSEAVVQNNQDDSERQFMRISNYLVAEYNKGNCRTPADAKRLLHRYLPSYQQLREYHNSLSRNFSVLPMFPEPGEHVSFSMTRCIQRVFGPILTSEVNGYDSSISHPASLEKSAQSVIFQPMPIESATLQMARDRNAMATTIIDQPPPVDMVDERLFPPPPIQRENNLPTNRHYPTSPNVNASTVTPHASNGSTFRSTRLTIQTAPPSNNYSLSSTPLFDIASPAPQTYAESSPAGRQIDNHTSSPPTDSLTQESTSYLPADSPPPQPLPFFNRSPTSKHNVSTTITRGLKSASHESFSQSTLGGATVMTKTEDPDDTNNKSCHTANNDVTDKSDDKQSGGKGTPKTSSSSMYTHYQRLSSKDMLPPIIPREDILYYPMSATQPSSPCCFSSTSPSQRRRRRPPTYLQLYIKCERSEPFVQPDSEMDIMTWYRNGENHVTADRTLVVRGTTSLFELIRAITFCFGLSDSRYVGPVHQSGGTTELLSSLGCYNSVCFVSDVKTSSCPETSRTQLTPLPIPGFYYKYVPRRLHEDAVAKGTTDSTEKNGSSVLSNDPVGLQRTCIAQLLDTPLFSGTIQRMTHPPAGRTRLALVYCTPKRQAYLSSRTQRGILPETIYHFQIMLEGIVDEDDLPSSFQTQIPVRCVGGTGGVHGGNVIDTSEEVKELNRHLWGDRDVIGLVSPSADPEKNCEKIIGILGTPLFDPDGHQAYKENVVDRCLYHICSGRLSMTLAEKTQGTVNAVNGTTDWLARQVEQFAKSVSRKANSCLDDDLLCVGNEYDQKLEALVTKVML</sequence>
<feature type="compositionally biased region" description="Polar residues" evidence="1">
    <location>
        <begin position="250"/>
        <end position="280"/>
    </location>
</feature>
<gene>
    <name evidence="2" type="ORF">HJC23_008352</name>
</gene>
<dbReference type="AlphaFoldDB" id="A0ABD3Q4K1"/>
<keyword evidence="3" id="KW-1185">Reference proteome</keyword>
<feature type="region of interest" description="Disordered" evidence="1">
    <location>
        <begin position="292"/>
        <end position="439"/>
    </location>
</feature>
<dbReference type="EMBL" id="JABMIG020000073">
    <property type="protein sequence ID" value="KAL3795267.1"/>
    <property type="molecule type" value="Genomic_DNA"/>
</dbReference>
<proteinExistence type="predicted"/>
<accession>A0ABD3Q4K1</accession>
<evidence type="ECO:0000313" key="3">
    <source>
        <dbReference type="Proteomes" id="UP001516023"/>
    </source>
</evidence>
<feature type="region of interest" description="Disordered" evidence="1">
    <location>
        <begin position="469"/>
        <end position="488"/>
    </location>
</feature>
<feature type="compositionally biased region" description="Polar residues" evidence="1">
    <location>
        <begin position="327"/>
        <end position="344"/>
    </location>
</feature>